<evidence type="ECO:0000256" key="7">
    <source>
        <dbReference type="ARBA" id="ARBA00039977"/>
    </source>
</evidence>
<comment type="subunit">
    <text evidence="6">Component of the mitochondrial ribosome large subunit (39S) which comprises a 16S rRNA and about 50 distinct proteins.</text>
</comment>
<protein>
    <recommendedName>
        <fullName evidence="7">Large ribosomal subunit protein uL23m</fullName>
    </recommendedName>
    <alternativeName>
        <fullName evidence="8">39S ribosomal protein L23, mitochondrial</fullName>
    </alternativeName>
</protein>
<evidence type="ECO:0000313" key="10">
    <source>
        <dbReference type="Proteomes" id="UP000827092"/>
    </source>
</evidence>
<organism evidence="9 10">
    <name type="scientific">Oedothorax gibbosus</name>
    <dbReference type="NCBI Taxonomy" id="931172"/>
    <lineage>
        <taxon>Eukaryota</taxon>
        <taxon>Metazoa</taxon>
        <taxon>Ecdysozoa</taxon>
        <taxon>Arthropoda</taxon>
        <taxon>Chelicerata</taxon>
        <taxon>Arachnida</taxon>
        <taxon>Araneae</taxon>
        <taxon>Araneomorphae</taxon>
        <taxon>Entelegynae</taxon>
        <taxon>Araneoidea</taxon>
        <taxon>Linyphiidae</taxon>
        <taxon>Erigoninae</taxon>
        <taxon>Oedothorax</taxon>
    </lineage>
</organism>
<evidence type="ECO:0000256" key="1">
    <source>
        <dbReference type="ARBA" id="ARBA00004173"/>
    </source>
</evidence>
<dbReference type="InterPro" id="IPR013025">
    <property type="entry name" value="Ribosomal_uL23-like"/>
</dbReference>
<dbReference type="Proteomes" id="UP000827092">
    <property type="component" value="Unassembled WGS sequence"/>
</dbReference>
<dbReference type="FunFam" id="3.30.70.330:FF:000284">
    <property type="entry name" value="39S ribosomal protein L23, mitochondrial"/>
    <property type="match status" value="1"/>
</dbReference>
<proteinExistence type="inferred from homology"/>
<dbReference type="InterPro" id="IPR012677">
    <property type="entry name" value="Nucleotide-bd_a/b_plait_sf"/>
</dbReference>
<evidence type="ECO:0000256" key="5">
    <source>
        <dbReference type="ARBA" id="ARBA00023274"/>
    </source>
</evidence>
<sequence>MSFRVYPKFVKGNPKLRIFLPNFYMKLIKPKVEVPNNHVQFIIPLEMTQYDVVNYLEKIYKVPVAQINTKMYTGDLKKTFKNYLIKEPDYKIAYVVLPEGMEFKFPDIFPELKKEKANKERERYIEQTQDLQKQRKRNWHQVDIPTWFGA</sequence>
<dbReference type="GO" id="GO:0003735">
    <property type="term" value="F:structural constituent of ribosome"/>
    <property type="evidence" value="ECO:0007669"/>
    <property type="project" value="InterPro"/>
</dbReference>
<evidence type="ECO:0000256" key="8">
    <source>
        <dbReference type="ARBA" id="ARBA00041375"/>
    </source>
</evidence>
<accession>A0AAV6TYS3</accession>
<keyword evidence="4" id="KW-0496">Mitochondrion</keyword>
<comment type="subcellular location">
    <subcellularLocation>
        <location evidence="1">Mitochondrion</location>
    </subcellularLocation>
</comment>
<evidence type="ECO:0000256" key="2">
    <source>
        <dbReference type="ARBA" id="ARBA00006700"/>
    </source>
</evidence>
<comment type="caution">
    <text evidence="9">The sequence shown here is derived from an EMBL/GenBank/DDBJ whole genome shotgun (WGS) entry which is preliminary data.</text>
</comment>
<keyword evidence="10" id="KW-1185">Reference proteome</keyword>
<dbReference type="SUPFAM" id="SSF54189">
    <property type="entry name" value="Ribosomal proteins S24e, L23 and L15e"/>
    <property type="match status" value="1"/>
</dbReference>
<dbReference type="PANTHER" id="PTHR12059:SF5">
    <property type="entry name" value="LARGE RIBOSOMAL SUBUNIT PROTEIN UL23M"/>
    <property type="match status" value="1"/>
</dbReference>
<dbReference type="Gene3D" id="3.30.70.330">
    <property type="match status" value="1"/>
</dbReference>
<reference evidence="9 10" key="1">
    <citation type="journal article" date="2022" name="Nat. Ecol. Evol.">
        <title>A masculinizing supergene underlies an exaggerated male reproductive morph in a spider.</title>
        <authorList>
            <person name="Hendrickx F."/>
            <person name="De Corte Z."/>
            <person name="Sonet G."/>
            <person name="Van Belleghem S.M."/>
            <person name="Kostlbacher S."/>
            <person name="Vangestel C."/>
        </authorList>
    </citation>
    <scope>NUCLEOTIDE SEQUENCE [LARGE SCALE GENOMIC DNA]</scope>
    <source>
        <strain evidence="9">W744_W776</strain>
    </source>
</reference>
<evidence type="ECO:0000313" key="9">
    <source>
        <dbReference type="EMBL" id="KAG8176465.1"/>
    </source>
</evidence>
<dbReference type="InterPro" id="IPR012678">
    <property type="entry name" value="Ribosomal_uL23/eL15/eS24_sf"/>
</dbReference>
<name>A0AAV6TYS3_9ARAC</name>
<dbReference type="PANTHER" id="PTHR12059">
    <property type="entry name" value="RIBOSOMAL PROTEIN L23-RELATED"/>
    <property type="match status" value="1"/>
</dbReference>
<keyword evidence="3" id="KW-0689">Ribosomal protein</keyword>
<gene>
    <name evidence="9" type="ORF">JTE90_026069</name>
</gene>
<evidence type="ECO:0000256" key="3">
    <source>
        <dbReference type="ARBA" id="ARBA00022980"/>
    </source>
</evidence>
<evidence type="ECO:0000256" key="4">
    <source>
        <dbReference type="ARBA" id="ARBA00023128"/>
    </source>
</evidence>
<dbReference type="GO" id="GO:0032543">
    <property type="term" value="P:mitochondrial translation"/>
    <property type="evidence" value="ECO:0007669"/>
    <property type="project" value="TreeGrafter"/>
</dbReference>
<dbReference type="EMBL" id="JAFNEN010000877">
    <property type="protein sequence ID" value="KAG8176465.1"/>
    <property type="molecule type" value="Genomic_DNA"/>
</dbReference>
<dbReference type="GO" id="GO:0005762">
    <property type="term" value="C:mitochondrial large ribosomal subunit"/>
    <property type="evidence" value="ECO:0007669"/>
    <property type="project" value="TreeGrafter"/>
</dbReference>
<evidence type="ECO:0000256" key="6">
    <source>
        <dbReference type="ARBA" id="ARBA00038782"/>
    </source>
</evidence>
<comment type="similarity">
    <text evidence="2">Belongs to the universal ribosomal protein uL23 family.</text>
</comment>
<dbReference type="AlphaFoldDB" id="A0AAV6TYS3"/>
<dbReference type="Pfam" id="PF00276">
    <property type="entry name" value="Ribosomal_L23"/>
    <property type="match status" value="1"/>
</dbReference>
<keyword evidence="5" id="KW-0687">Ribonucleoprotein</keyword>